<comment type="caution">
    <text evidence="2">The sequence shown here is derived from an EMBL/GenBank/DDBJ whole genome shotgun (WGS) entry which is preliminary data.</text>
</comment>
<name>A0AAN6XTM1_9PEZI</name>
<dbReference type="EMBL" id="MU858428">
    <property type="protein sequence ID" value="KAK4206381.1"/>
    <property type="molecule type" value="Genomic_DNA"/>
</dbReference>
<evidence type="ECO:0000256" key="1">
    <source>
        <dbReference type="SAM" id="MobiDB-lite"/>
    </source>
</evidence>
<dbReference type="AlphaFoldDB" id="A0AAN6XTM1"/>
<reference evidence="2" key="2">
    <citation type="submission" date="2023-05" db="EMBL/GenBank/DDBJ databases">
        <authorList>
            <consortium name="Lawrence Berkeley National Laboratory"/>
            <person name="Steindorff A."/>
            <person name="Hensen N."/>
            <person name="Bonometti L."/>
            <person name="Westerberg I."/>
            <person name="Brannstrom I.O."/>
            <person name="Guillou S."/>
            <person name="Cros-Aarteil S."/>
            <person name="Calhoun S."/>
            <person name="Haridas S."/>
            <person name="Kuo A."/>
            <person name="Mondo S."/>
            <person name="Pangilinan J."/>
            <person name="Riley R."/>
            <person name="Labutti K."/>
            <person name="Andreopoulos B."/>
            <person name="Lipzen A."/>
            <person name="Chen C."/>
            <person name="Yanf M."/>
            <person name="Daum C."/>
            <person name="Ng V."/>
            <person name="Clum A."/>
            <person name="Ohm R."/>
            <person name="Martin F."/>
            <person name="Silar P."/>
            <person name="Natvig D."/>
            <person name="Lalanne C."/>
            <person name="Gautier V."/>
            <person name="Ament-Velasquez S.L."/>
            <person name="Kruys A."/>
            <person name="Hutchinson M.I."/>
            <person name="Powell A.J."/>
            <person name="Barry K."/>
            <person name="Miller A.N."/>
            <person name="Grigoriev I.V."/>
            <person name="Debuchy R."/>
            <person name="Gladieux P."/>
            <person name="Thoren M.H."/>
            <person name="Johannesson H."/>
        </authorList>
    </citation>
    <scope>NUCLEOTIDE SEQUENCE</scope>
    <source>
        <strain evidence="2">PSN293</strain>
    </source>
</reference>
<feature type="compositionally biased region" description="Pro residues" evidence="1">
    <location>
        <begin position="405"/>
        <end position="418"/>
    </location>
</feature>
<keyword evidence="3" id="KW-1185">Reference proteome</keyword>
<evidence type="ECO:0000313" key="2">
    <source>
        <dbReference type="EMBL" id="KAK4206381.1"/>
    </source>
</evidence>
<feature type="region of interest" description="Disordered" evidence="1">
    <location>
        <begin position="400"/>
        <end position="450"/>
    </location>
</feature>
<dbReference type="Proteomes" id="UP001301769">
    <property type="component" value="Unassembled WGS sequence"/>
</dbReference>
<accession>A0AAN6XTM1</accession>
<organism evidence="2 3">
    <name type="scientific">Rhypophila decipiens</name>
    <dbReference type="NCBI Taxonomy" id="261697"/>
    <lineage>
        <taxon>Eukaryota</taxon>
        <taxon>Fungi</taxon>
        <taxon>Dikarya</taxon>
        <taxon>Ascomycota</taxon>
        <taxon>Pezizomycotina</taxon>
        <taxon>Sordariomycetes</taxon>
        <taxon>Sordariomycetidae</taxon>
        <taxon>Sordariales</taxon>
        <taxon>Naviculisporaceae</taxon>
        <taxon>Rhypophila</taxon>
    </lineage>
</organism>
<sequence>MLIGAYNGLSTRFEALDNLLNHEMPYSEQTRAERKWAQEVAVSFVNGVPQLDSFLNAARDGQAVIDMALFYAAPGFLTRFIRHYVYERSNPGLKTPPQNLMWLWIVGFLSRLLERADPEQLDGREPKEVYREIFNKVIVPIDIWKTLDIMNPHYCYPGTGWREGITPPDILRMMRDLSDLGLNDEFRKFYKSIIQRTRDRGAIRGSNSSRDFEYRPPASIREFSHIWLPLLRELASSNLVNLSQLVCRDNCSLLFRQVFISYARIIVGKQPPHEPDDLCREPKRQPYKPWDDVYTELHNFLIDPVQKEARFSNYNTNDRARARSSVESRNFRTYCDMKTKPSTFVMVKLSRADPEQHQAWRERKLKFRAEIQEKFDQTFLKFLIGNDKYDEIMEMSFLDRREPSPDPAPTSAPGPVPQQPVTVAPNQPPRLMISTRRKRPASQTSTVPDV</sequence>
<protein>
    <submittedName>
        <fullName evidence="2">Uncharacterized protein</fullName>
    </submittedName>
</protein>
<feature type="compositionally biased region" description="Polar residues" evidence="1">
    <location>
        <begin position="441"/>
        <end position="450"/>
    </location>
</feature>
<proteinExistence type="predicted"/>
<evidence type="ECO:0000313" key="3">
    <source>
        <dbReference type="Proteomes" id="UP001301769"/>
    </source>
</evidence>
<reference evidence="2" key="1">
    <citation type="journal article" date="2023" name="Mol. Phylogenet. Evol.">
        <title>Genome-scale phylogeny and comparative genomics of the fungal order Sordariales.</title>
        <authorList>
            <person name="Hensen N."/>
            <person name="Bonometti L."/>
            <person name="Westerberg I."/>
            <person name="Brannstrom I.O."/>
            <person name="Guillou S."/>
            <person name="Cros-Aarteil S."/>
            <person name="Calhoun S."/>
            <person name="Haridas S."/>
            <person name="Kuo A."/>
            <person name="Mondo S."/>
            <person name="Pangilinan J."/>
            <person name="Riley R."/>
            <person name="LaButti K."/>
            <person name="Andreopoulos B."/>
            <person name="Lipzen A."/>
            <person name="Chen C."/>
            <person name="Yan M."/>
            <person name="Daum C."/>
            <person name="Ng V."/>
            <person name="Clum A."/>
            <person name="Steindorff A."/>
            <person name="Ohm R.A."/>
            <person name="Martin F."/>
            <person name="Silar P."/>
            <person name="Natvig D.O."/>
            <person name="Lalanne C."/>
            <person name="Gautier V."/>
            <person name="Ament-Velasquez S.L."/>
            <person name="Kruys A."/>
            <person name="Hutchinson M.I."/>
            <person name="Powell A.J."/>
            <person name="Barry K."/>
            <person name="Miller A.N."/>
            <person name="Grigoriev I.V."/>
            <person name="Debuchy R."/>
            <person name="Gladieux P."/>
            <person name="Hiltunen Thoren M."/>
            <person name="Johannesson H."/>
        </authorList>
    </citation>
    <scope>NUCLEOTIDE SEQUENCE</scope>
    <source>
        <strain evidence="2">PSN293</strain>
    </source>
</reference>
<gene>
    <name evidence="2" type="ORF">QBC37DRAFT_129767</name>
</gene>